<protein>
    <recommendedName>
        <fullName evidence="11">Dihydroxyacetone kinase</fullName>
    </recommendedName>
</protein>
<accession>A0A835Y0S0</accession>
<dbReference type="OrthoDB" id="1724672at2759"/>
<dbReference type="Pfam" id="PF02733">
    <property type="entry name" value="Dak1"/>
    <property type="match status" value="1"/>
</dbReference>
<dbReference type="GO" id="GO:0004371">
    <property type="term" value="F:glycerone kinase activity"/>
    <property type="evidence" value="ECO:0007669"/>
    <property type="project" value="InterPro"/>
</dbReference>
<dbReference type="Gene3D" id="1.25.40.340">
    <property type="match status" value="1"/>
</dbReference>
<keyword evidence="3" id="KW-0547">Nucleotide-binding</keyword>
<gene>
    <name evidence="9" type="ORF">HYH03_008619</name>
</gene>
<dbReference type="PANTHER" id="PTHR28629:SF4">
    <property type="entry name" value="TRIOKINASE_FMN CYCLASE"/>
    <property type="match status" value="1"/>
</dbReference>
<proteinExistence type="inferred from homology"/>
<feature type="compositionally biased region" description="Pro residues" evidence="6">
    <location>
        <begin position="388"/>
        <end position="404"/>
    </location>
</feature>
<dbReference type="Gene3D" id="3.30.1180.20">
    <property type="entry name" value="Dihydroxyacetone kinase, domain 2"/>
    <property type="match status" value="1"/>
</dbReference>
<feature type="compositionally biased region" description="Basic and acidic residues" evidence="6">
    <location>
        <begin position="418"/>
        <end position="429"/>
    </location>
</feature>
<sequence>MTNAKKLLNSPETIVTDALHGLCLTHAHLQRLDGFPQIKVIINRDHDKSKVAVISGGGSGHEPAHAGYVGEGMLAAAVCGDVFASPSTEAVLAAIRAVTGPGGCLLVVKNYTGDRLNFGQAAERALSEGLRVEVVVVGEDTAIEAPSPLTGRRGLAGTVLVHKAAGAAAARGAPLSVVAATARRVCGCMGTLGAGLTVCTLPGKATSDRLGPDQLELGLGIHGEPGRAVEAPLPPAGDLVGRMAARVAEGMGLRQGSPRVVLLVNGLGGTPPLELALAGGEAITAARRGLGAVVDRVFVGNFMTSLDMAGVSLTLLSYNTDEGEAGAESEAGGEGAPAWEELLALLDAPTAAPGWPYRAPAIPGPHDPETLADIPAPLPAGTSDAIDVPPPPPPPEAPPPPPPPPKEDDGSSSSSDDDDKKKTESREPAAEVAAPPEDPNARRSAVLAAALRAAAEALVAAAPELDALDAQVGDGDCGSTLGGGAAAVLSALGAGGVATWAPAAAMQQVAACVRSAVGGSSGVLYDILITAAARQLKSDADVYGASLREWTDALSAGLAAVQKYGRADRGCRTMLDALLPARDALLAAVEEGKSAAEAAEAAAAAAEAGADSTRWMAATAGRASYVPAEVLARCADPGALAAAKWVRAAAEAVKSG</sequence>
<evidence type="ECO:0008006" key="11">
    <source>
        <dbReference type="Google" id="ProtNLM"/>
    </source>
</evidence>
<dbReference type="GO" id="GO:0005829">
    <property type="term" value="C:cytosol"/>
    <property type="evidence" value="ECO:0007669"/>
    <property type="project" value="TreeGrafter"/>
</dbReference>
<dbReference type="Pfam" id="PF02734">
    <property type="entry name" value="Dak2"/>
    <property type="match status" value="1"/>
</dbReference>
<feature type="region of interest" description="Disordered" evidence="6">
    <location>
        <begin position="356"/>
        <end position="441"/>
    </location>
</feature>
<evidence type="ECO:0000256" key="1">
    <source>
        <dbReference type="ARBA" id="ARBA00008757"/>
    </source>
</evidence>
<keyword evidence="4" id="KW-0418">Kinase</keyword>
<dbReference type="EMBL" id="JAEHOE010000039">
    <property type="protein sequence ID" value="KAG2493199.1"/>
    <property type="molecule type" value="Genomic_DNA"/>
</dbReference>
<feature type="domain" description="DhaL" evidence="7">
    <location>
        <begin position="445"/>
        <end position="651"/>
    </location>
</feature>
<keyword evidence="2" id="KW-0808">Transferase</keyword>
<dbReference type="InterPro" id="IPR036117">
    <property type="entry name" value="DhaL_dom_sf"/>
</dbReference>
<dbReference type="Gene3D" id="3.40.50.10440">
    <property type="entry name" value="Dihydroxyacetone kinase, domain 1"/>
    <property type="match status" value="1"/>
</dbReference>
<evidence type="ECO:0000256" key="6">
    <source>
        <dbReference type="SAM" id="MobiDB-lite"/>
    </source>
</evidence>
<dbReference type="PANTHER" id="PTHR28629">
    <property type="entry name" value="TRIOKINASE/FMN CYCLASE"/>
    <property type="match status" value="1"/>
</dbReference>
<evidence type="ECO:0000259" key="8">
    <source>
        <dbReference type="PROSITE" id="PS51481"/>
    </source>
</evidence>
<comment type="similarity">
    <text evidence="1">Belongs to the dihydroxyacetone kinase (DAK) family.</text>
</comment>
<dbReference type="PROSITE" id="PS51481">
    <property type="entry name" value="DHAK"/>
    <property type="match status" value="1"/>
</dbReference>
<evidence type="ECO:0000256" key="2">
    <source>
        <dbReference type="ARBA" id="ARBA00022679"/>
    </source>
</evidence>
<evidence type="ECO:0000256" key="4">
    <source>
        <dbReference type="ARBA" id="ARBA00022777"/>
    </source>
</evidence>
<evidence type="ECO:0000256" key="3">
    <source>
        <dbReference type="ARBA" id="ARBA00022741"/>
    </source>
</evidence>
<dbReference type="GO" id="GO:0005524">
    <property type="term" value="F:ATP binding"/>
    <property type="evidence" value="ECO:0007669"/>
    <property type="project" value="UniProtKB-KW"/>
</dbReference>
<reference evidence="9" key="1">
    <citation type="journal article" date="2020" name="bioRxiv">
        <title>Comparative genomics of Chlamydomonas.</title>
        <authorList>
            <person name="Craig R.J."/>
            <person name="Hasan A.R."/>
            <person name="Ness R.W."/>
            <person name="Keightley P.D."/>
        </authorList>
    </citation>
    <scope>NUCLEOTIDE SEQUENCE</scope>
    <source>
        <strain evidence="9">CCAP 11/70</strain>
    </source>
</reference>
<dbReference type="SUPFAM" id="SSF82549">
    <property type="entry name" value="DAK1/DegV-like"/>
    <property type="match status" value="1"/>
</dbReference>
<dbReference type="InterPro" id="IPR050861">
    <property type="entry name" value="Dihydroxyacetone_Kinase"/>
</dbReference>
<evidence type="ECO:0000259" key="7">
    <source>
        <dbReference type="PROSITE" id="PS51480"/>
    </source>
</evidence>
<dbReference type="AlphaFoldDB" id="A0A835Y0S0"/>
<dbReference type="Proteomes" id="UP000612055">
    <property type="component" value="Unassembled WGS sequence"/>
</dbReference>
<evidence type="ECO:0000256" key="5">
    <source>
        <dbReference type="ARBA" id="ARBA00022840"/>
    </source>
</evidence>
<dbReference type="FunFam" id="1.25.40.340:FF:000002">
    <property type="entry name" value="Dihydroxyacetone kinase, L subunit"/>
    <property type="match status" value="1"/>
</dbReference>
<dbReference type="SUPFAM" id="SSF101473">
    <property type="entry name" value="DhaL-like"/>
    <property type="match status" value="1"/>
</dbReference>
<keyword evidence="10" id="KW-1185">Reference proteome</keyword>
<dbReference type="FunFam" id="3.40.50.10440:FF:000001">
    <property type="entry name" value="Dihydroxyacetone kinase, DhaK subunit"/>
    <property type="match status" value="1"/>
</dbReference>
<dbReference type="SMART" id="SM01120">
    <property type="entry name" value="Dak2"/>
    <property type="match status" value="1"/>
</dbReference>
<evidence type="ECO:0000313" key="10">
    <source>
        <dbReference type="Proteomes" id="UP000612055"/>
    </source>
</evidence>
<keyword evidence="5" id="KW-0067">ATP-binding</keyword>
<feature type="domain" description="DhaK" evidence="8">
    <location>
        <begin position="10"/>
        <end position="355"/>
    </location>
</feature>
<dbReference type="InterPro" id="IPR004007">
    <property type="entry name" value="DhaL_dom"/>
</dbReference>
<comment type="caution">
    <text evidence="9">The sequence shown here is derived from an EMBL/GenBank/DDBJ whole genome shotgun (WGS) entry which is preliminary data.</text>
</comment>
<name>A0A835Y0S0_9CHLO</name>
<dbReference type="GO" id="GO:0019563">
    <property type="term" value="P:glycerol catabolic process"/>
    <property type="evidence" value="ECO:0007669"/>
    <property type="project" value="TreeGrafter"/>
</dbReference>
<dbReference type="PROSITE" id="PS51480">
    <property type="entry name" value="DHAL"/>
    <property type="match status" value="1"/>
</dbReference>
<evidence type="ECO:0000313" key="9">
    <source>
        <dbReference type="EMBL" id="KAG2493199.1"/>
    </source>
</evidence>
<organism evidence="9 10">
    <name type="scientific">Edaphochlamys debaryana</name>
    <dbReference type="NCBI Taxonomy" id="47281"/>
    <lineage>
        <taxon>Eukaryota</taxon>
        <taxon>Viridiplantae</taxon>
        <taxon>Chlorophyta</taxon>
        <taxon>core chlorophytes</taxon>
        <taxon>Chlorophyceae</taxon>
        <taxon>CS clade</taxon>
        <taxon>Chlamydomonadales</taxon>
        <taxon>Chlamydomonadales incertae sedis</taxon>
        <taxon>Edaphochlamys</taxon>
    </lineage>
</organism>
<dbReference type="FunFam" id="3.30.1180.20:FF:000001">
    <property type="entry name" value="Dihydroxyacetone kinase 1"/>
    <property type="match status" value="1"/>
</dbReference>
<dbReference type="InterPro" id="IPR004006">
    <property type="entry name" value="DhaK_dom"/>
</dbReference>